<dbReference type="AlphaFoldDB" id="A0ABC9Z5E4"/>
<reference evidence="1 2" key="2">
    <citation type="journal article" date="2016" name="Genome Announc.">
        <title>Draft Genome Sequence of Erythromycin- and Oxytetracycline-Sensitive Nocardia seriolae Strain U-1 (NBRC 110359).</title>
        <authorList>
            <person name="Imajoh M."/>
            <person name="Sukeda M."/>
            <person name="Shimizu M."/>
            <person name="Yamane J."/>
            <person name="Ohnishi K."/>
            <person name="Oshima S."/>
        </authorList>
    </citation>
    <scope>NUCLEOTIDE SEQUENCE [LARGE SCALE GENOMIC DNA]</scope>
    <source>
        <strain evidence="1 2">U-1</strain>
    </source>
</reference>
<evidence type="ECO:0000313" key="1">
    <source>
        <dbReference type="EMBL" id="GAP32718.1"/>
    </source>
</evidence>
<sequence>MGHVDDLGFLAVPASSELTAAKTAKDIRSQTMATPHDALLDLRRAASAGLLDLDGSGPASREAVRVRETLLVQHFGTVAWSVPPSYRALLAEHNRLRCHREEGEREFVLVDEGEIVGLNAELVHMPEGVSREPGRYLSTGHLVGFAEAGYEAVWCFDVAQPGGDGEYPVYYHHQDEPRARYLADGAWEERADAVPDFPSFAAWFEAMAAAFTSAQPPVWFDEMGTPALVWLAREGIFQACGQY</sequence>
<evidence type="ECO:0000313" key="2">
    <source>
        <dbReference type="Proteomes" id="UP000037179"/>
    </source>
</evidence>
<dbReference type="Gene3D" id="3.40.1580.10">
    <property type="entry name" value="SMI1/KNR4-like"/>
    <property type="match status" value="1"/>
</dbReference>
<dbReference type="EMBL" id="BBYQ01000175">
    <property type="protein sequence ID" value="GAP32718.1"/>
    <property type="molecule type" value="Genomic_DNA"/>
</dbReference>
<protein>
    <recommendedName>
        <fullName evidence="3">Knr4/Smi1-like domain-containing protein</fullName>
    </recommendedName>
</protein>
<gene>
    <name evidence="1" type="ORF">NSK11_contig00175-0016</name>
</gene>
<comment type="caution">
    <text evidence="1">The sequence shown here is derived from an EMBL/GenBank/DDBJ whole genome shotgun (WGS) entry which is preliminary data.</text>
</comment>
<proteinExistence type="predicted"/>
<dbReference type="InterPro" id="IPR037883">
    <property type="entry name" value="Knr4/Smi1-like_sf"/>
</dbReference>
<dbReference type="SUPFAM" id="SSF160631">
    <property type="entry name" value="SMI1/KNR4-like"/>
    <property type="match status" value="1"/>
</dbReference>
<organism evidence="1 2">
    <name type="scientific">Nocardia seriolae</name>
    <dbReference type="NCBI Taxonomy" id="37332"/>
    <lineage>
        <taxon>Bacteria</taxon>
        <taxon>Bacillati</taxon>
        <taxon>Actinomycetota</taxon>
        <taxon>Actinomycetes</taxon>
        <taxon>Mycobacteriales</taxon>
        <taxon>Nocardiaceae</taxon>
        <taxon>Nocardia</taxon>
    </lineage>
</organism>
<dbReference type="Proteomes" id="UP000037179">
    <property type="component" value="Unassembled WGS sequence"/>
</dbReference>
<reference evidence="2" key="1">
    <citation type="submission" date="2015-07" db="EMBL/GenBank/DDBJ databases">
        <title>Nocardia seriolae U-1 whole genome shotgun sequence.</title>
        <authorList>
            <person name="Imajoh M."/>
            <person name="Fukumoto Y."/>
            <person name="Sukeda M."/>
            <person name="Yamane J."/>
            <person name="Yamasaki K."/>
            <person name="Shimizu M."/>
            <person name="Ohnishi K."/>
            <person name="Oshima S."/>
        </authorList>
    </citation>
    <scope>NUCLEOTIDE SEQUENCE [LARGE SCALE GENOMIC DNA]</scope>
    <source>
        <strain evidence="2">U-1</strain>
    </source>
</reference>
<evidence type="ECO:0008006" key="3">
    <source>
        <dbReference type="Google" id="ProtNLM"/>
    </source>
</evidence>
<keyword evidence="2" id="KW-1185">Reference proteome</keyword>
<name>A0ABC9Z5E4_9NOCA</name>
<accession>A0ABC9Z5E4</accession>